<dbReference type="PANTHER" id="PTHR46564">
    <property type="entry name" value="TRANSPOSASE"/>
    <property type="match status" value="1"/>
</dbReference>
<evidence type="ECO:0000313" key="2">
    <source>
        <dbReference type="EMBL" id="GHO56034.1"/>
    </source>
</evidence>
<dbReference type="EMBL" id="BNJG01000002">
    <property type="protein sequence ID" value="GHO56034.1"/>
    <property type="molecule type" value="Genomic_DNA"/>
</dbReference>
<feature type="domain" description="Tc1-like transposase DDE" evidence="1">
    <location>
        <begin position="2"/>
        <end position="136"/>
    </location>
</feature>
<dbReference type="RefSeq" id="WP_236038277.1">
    <property type="nucleotide sequence ID" value="NZ_BNJG01000002.1"/>
</dbReference>
<dbReference type="PANTHER" id="PTHR46564:SF1">
    <property type="entry name" value="TRANSPOSASE"/>
    <property type="match status" value="1"/>
</dbReference>
<organism evidence="2 3">
    <name type="scientific">Ktedonobacter robiniae</name>
    <dbReference type="NCBI Taxonomy" id="2778365"/>
    <lineage>
        <taxon>Bacteria</taxon>
        <taxon>Bacillati</taxon>
        <taxon>Chloroflexota</taxon>
        <taxon>Ktedonobacteria</taxon>
        <taxon>Ktedonobacterales</taxon>
        <taxon>Ktedonobacteraceae</taxon>
        <taxon>Ktedonobacter</taxon>
    </lineage>
</organism>
<dbReference type="InterPro" id="IPR038717">
    <property type="entry name" value="Tc1-like_DDE_dom"/>
</dbReference>
<dbReference type="InterPro" id="IPR036397">
    <property type="entry name" value="RNaseH_sf"/>
</dbReference>
<dbReference type="Gene3D" id="3.30.420.10">
    <property type="entry name" value="Ribonuclease H-like superfamily/Ribonuclease H"/>
    <property type="match status" value="1"/>
</dbReference>
<sequence>MFVDECGTHIALTPLYARSPQGTRAYGNVPRNYGTNTTLIASLSVNRMGEALILEGAVDARAFEISIEQALAPSLQPGQTVVMDTLSAHQGPRVREAIDAKGCHLLYLPVSSPDLSPIEQAFSKVKTYLRRKGARTREILQEAIAEALKTVTAQDARGWFTHCGYLAHEGEAIFPEAQQFDAQAF</sequence>
<gene>
    <name evidence="2" type="ORF">KSB_45090</name>
</gene>
<proteinExistence type="predicted"/>
<name>A0ABQ3UTL6_9CHLR</name>
<reference evidence="2 3" key="1">
    <citation type="journal article" date="2021" name="Int. J. Syst. Evol. Microbiol.">
        <title>Reticulibacter mediterranei gen. nov., sp. nov., within the new family Reticulibacteraceae fam. nov., and Ktedonospora formicarum gen. nov., sp. nov., Ktedonobacter robiniae sp. nov., Dictyobacter formicarum sp. nov. and Dictyobacter arantiisoli sp. nov., belonging to the class Ktedonobacteria.</title>
        <authorList>
            <person name="Yabe S."/>
            <person name="Zheng Y."/>
            <person name="Wang C.M."/>
            <person name="Sakai Y."/>
            <person name="Abe K."/>
            <person name="Yokota A."/>
            <person name="Donadio S."/>
            <person name="Cavaletti L."/>
            <person name="Monciardini P."/>
        </authorList>
    </citation>
    <scope>NUCLEOTIDE SEQUENCE [LARGE SCALE GENOMIC DNA]</scope>
    <source>
        <strain evidence="2 3">SOSP1-30</strain>
    </source>
</reference>
<dbReference type="Pfam" id="PF13358">
    <property type="entry name" value="DDE_3"/>
    <property type="match status" value="1"/>
</dbReference>
<comment type="caution">
    <text evidence="2">The sequence shown here is derived from an EMBL/GenBank/DDBJ whole genome shotgun (WGS) entry which is preliminary data.</text>
</comment>
<accession>A0ABQ3UTL6</accession>
<evidence type="ECO:0000313" key="3">
    <source>
        <dbReference type="Proteomes" id="UP000654345"/>
    </source>
</evidence>
<keyword evidence="3" id="KW-1185">Reference proteome</keyword>
<dbReference type="Proteomes" id="UP000654345">
    <property type="component" value="Unassembled WGS sequence"/>
</dbReference>
<protein>
    <recommendedName>
        <fullName evidence="1">Tc1-like transposase DDE domain-containing protein</fullName>
    </recommendedName>
</protein>
<evidence type="ECO:0000259" key="1">
    <source>
        <dbReference type="Pfam" id="PF13358"/>
    </source>
</evidence>